<name>A0AAN8EEQ6_9EURO</name>
<dbReference type="SUPFAM" id="SSF53474">
    <property type="entry name" value="alpha/beta-Hydrolases"/>
    <property type="match status" value="1"/>
</dbReference>
<evidence type="ECO:0000313" key="1">
    <source>
        <dbReference type="EMBL" id="KAK5947910.1"/>
    </source>
</evidence>
<evidence type="ECO:0000313" key="2">
    <source>
        <dbReference type="Proteomes" id="UP001316803"/>
    </source>
</evidence>
<proteinExistence type="predicted"/>
<dbReference type="EMBL" id="JAKLMC020000059">
    <property type="protein sequence ID" value="KAK5947910.1"/>
    <property type="molecule type" value="Genomic_DNA"/>
</dbReference>
<keyword evidence="2" id="KW-1185">Reference proteome</keyword>
<dbReference type="Gene3D" id="3.40.50.1820">
    <property type="entry name" value="alpha/beta hydrolase"/>
    <property type="match status" value="1"/>
</dbReference>
<organism evidence="1 2">
    <name type="scientific">Knufia fluminis</name>
    <dbReference type="NCBI Taxonomy" id="191047"/>
    <lineage>
        <taxon>Eukaryota</taxon>
        <taxon>Fungi</taxon>
        <taxon>Dikarya</taxon>
        <taxon>Ascomycota</taxon>
        <taxon>Pezizomycotina</taxon>
        <taxon>Eurotiomycetes</taxon>
        <taxon>Chaetothyriomycetidae</taxon>
        <taxon>Chaetothyriales</taxon>
        <taxon>Trichomeriaceae</taxon>
        <taxon>Knufia</taxon>
    </lineage>
</organism>
<accession>A0AAN8EEQ6</accession>
<sequence>MATSEDIYHPEWLELEKGLGSRPQLTANVDIDVPVFNGMAEQLAAQWPPLEVDLITVDETIQATDTTPAFPVRIYTPRNKGDNLPLVVFFHGGGYISGTNPP</sequence>
<evidence type="ECO:0008006" key="3">
    <source>
        <dbReference type="Google" id="ProtNLM"/>
    </source>
</evidence>
<dbReference type="InterPro" id="IPR029058">
    <property type="entry name" value="AB_hydrolase_fold"/>
</dbReference>
<gene>
    <name evidence="1" type="ORF">OHC33_011067</name>
</gene>
<dbReference type="AlphaFoldDB" id="A0AAN8EEQ6"/>
<reference evidence="1 2" key="1">
    <citation type="submission" date="2022-12" db="EMBL/GenBank/DDBJ databases">
        <title>Genomic features and morphological characterization of a novel Knufia sp. strain isolated from spacecraft assembly facility.</title>
        <authorList>
            <person name="Teixeira M."/>
            <person name="Chander A.M."/>
            <person name="Stajich J.E."/>
            <person name="Venkateswaran K."/>
        </authorList>
    </citation>
    <scope>NUCLEOTIDE SEQUENCE [LARGE SCALE GENOMIC DNA]</scope>
    <source>
        <strain evidence="1 2">FJI-L2-BK-P2</strain>
    </source>
</reference>
<comment type="caution">
    <text evidence="1">The sequence shown here is derived from an EMBL/GenBank/DDBJ whole genome shotgun (WGS) entry which is preliminary data.</text>
</comment>
<protein>
    <recommendedName>
        <fullName evidence="3">Alpha/beta hydrolase fold-3 domain-containing protein</fullName>
    </recommendedName>
</protein>
<dbReference type="Proteomes" id="UP001316803">
    <property type="component" value="Unassembled WGS sequence"/>
</dbReference>